<feature type="non-terminal residue" evidence="1">
    <location>
        <position position="1"/>
    </location>
</feature>
<dbReference type="AlphaFoldDB" id="A0AAN4ZFF3"/>
<accession>A0AAN4ZFF3</accession>
<keyword evidence="2" id="KW-1185">Reference proteome</keyword>
<reference evidence="2" key="1">
    <citation type="submission" date="2022-10" db="EMBL/GenBank/DDBJ databases">
        <title>Genome assembly of Pristionchus species.</title>
        <authorList>
            <person name="Yoshida K."/>
            <person name="Sommer R.J."/>
        </authorList>
    </citation>
    <scope>NUCLEOTIDE SEQUENCE [LARGE SCALE GENOMIC DNA]</scope>
    <source>
        <strain evidence="2">RS5460</strain>
    </source>
</reference>
<evidence type="ECO:0000313" key="1">
    <source>
        <dbReference type="EMBL" id="GMR40238.1"/>
    </source>
</evidence>
<name>A0AAN4ZFF3_9BILA</name>
<feature type="non-terminal residue" evidence="1">
    <location>
        <position position="83"/>
    </location>
</feature>
<evidence type="ECO:0000313" key="2">
    <source>
        <dbReference type="Proteomes" id="UP001328107"/>
    </source>
</evidence>
<proteinExistence type="predicted"/>
<gene>
    <name evidence="1" type="ORF">PMAYCL1PPCAC_10433</name>
</gene>
<sequence>IDTSNYPFPVSSEMGQDAYGRFSPVTFYYGKHLGYKFRSWFDQVILRVFGEEQMTGFWWRRYANRPRSETEIPPIHTYTSLPI</sequence>
<organism evidence="1 2">
    <name type="scientific">Pristionchus mayeri</name>
    <dbReference type="NCBI Taxonomy" id="1317129"/>
    <lineage>
        <taxon>Eukaryota</taxon>
        <taxon>Metazoa</taxon>
        <taxon>Ecdysozoa</taxon>
        <taxon>Nematoda</taxon>
        <taxon>Chromadorea</taxon>
        <taxon>Rhabditida</taxon>
        <taxon>Rhabditina</taxon>
        <taxon>Diplogasteromorpha</taxon>
        <taxon>Diplogasteroidea</taxon>
        <taxon>Neodiplogasteridae</taxon>
        <taxon>Pristionchus</taxon>
    </lineage>
</organism>
<dbReference type="EMBL" id="BTRK01000003">
    <property type="protein sequence ID" value="GMR40238.1"/>
    <property type="molecule type" value="Genomic_DNA"/>
</dbReference>
<protein>
    <submittedName>
        <fullName evidence="1">Uncharacterized protein</fullName>
    </submittedName>
</protein>
<dbReference type="Proteomes" id="UP001328107">
    <property type="component" value="Unassembled WGS sequence"/>
</dbReference>
<comment type="caution">
    <text evidence="1">The sequence shown here is derived from an EMBL/GenBank/DDBJ whole genome shotgun (WGS) entry which is preliminary data.</text>
</comment>